<organism evidence="4 5">
    <name type="scientific">Marine Group I thaumarchaeote</name>
    <dbReference type="NCBI Taxonomy" id="2511932"/>
    <lineage>
        <taxon>Archaea</taxon>
        <taxon>Nitrososphaerota</taxon>
        <taxon>Marine Group I</taxon>
    </lineage>
</organism>
<sequence length="632" mass="68794">VLMSAVVNVVAVGKSGEIVFTTNGGVDWTDATTTNVGGTHMYGVSMSDASNGVAVGVSGEIVFTTNGGVDWTDATTTNVDSTTMLGVSMSDASNGVAVGTSGQIVFTTNGGVVWTDATTTNVDNTYMWGVSMSDASNGVAVGKSGQIVFTTNGGVDWTDATTTTVGSIYMHGVSMSDAGNGVAVGDSGQIVFTVTVSSEDTTTKSNSTIMIPPHIHDEVTVSINSNEEFNLNLKDKEIAKITSRVGDTVDITISVVDDETSFISQIKLMTNFAKKPSGINSYFATNYNDYRQVGLSVYEWYQYKDDIKYDYGGTISWNEPSIMIRETLTNHGNVGRLLFNEEELIIVFSLNMNNVMDETQILTKIMDSTYMVKRSVLPFTLETLPKIIEKSEEIAENPIISENNESEFSIKSNKPMYENGNKVVITGNIPADSFDQKAGENIKFSITSPENEIILTGQFAPQLDGSFIFETFAMDSTWKTDGNYTFNLNFSLINSNLIISYDNSQFENVDLETRTDEKVVELVVTPPVVTPPVVTPPVVTPPVVTPPVVTSPVVTPPVVTPPVVEEPESTQLGIAPFVDQSKDSQHYTDRYFNEPKYKQWFDKNYPQYISIYQAVGLEEPVKENIPEIKIGG</sequence>
<dbReference type="Pfam" id="PF14870">
    <property type="entry name" value="PSII_BNR"/>
    <property type="match status" value="1"/>
</dbReference>
<dbReference type="Proteomes" id="UP000587702">
    <property type="component" value="Unassembled WGS sequence"/>
</dbReference>
<reference evidence="4 5" key="1">
    <citation type="journal article" date="2019" name="Environ. Microbiol.">
        <title>Genomics insights into ecotype formation of ammonia-oxidizing archaea in the deep ocean.</title>
        <authorList>
            <person name="Wang Y."/>
            <person name="Huang J.M."/>
            <person name="Cui G.J."/>
            <person name="Nunoura T."/>
            <person name="Takaki Y."/>
            <person name="Li W.L."/>
            <person name="Li J."/>
            <person name="Gao Z.M."/>
            <person name="Takai K."/>
            <person name="Zhang A.Q."/>
            <person name="Stepanauskas R."/>
        </authorList>
    </citation>
    <scope>NUCLEOTIDE SEQUENCE [LARGE SCALE GENOMIC DNA]</scope>
    <source>
        <strain evidence="4 5">L14</strain>
    </source>
</reference>
<keyword evidence="2" id="KW-0604">Photosystem II</keyword>
<evidence type="ECO:0000259" key="3">
    <source>
        <dbReference type="Pfam" id="PF14870"/>
    </source>
</evidence>
<evidence type="ECO:0000256" key="1">
    <source>
        <dbReference type="ARBA" id="ARBA00022531"/>
    </source>
</evidence>
<dbReference type="SUPFAM" id="SSF110296">
    <property type="entry name" value="Oligoxyloglucan reducing end-specific cellobiohydrolase"/>
    <property type="match status" value="1"/>
</dbReference>
<evidence type="ECO:0000256" key="2">
    <source>
        <dbReference type="ARBA" id="ARBA00023276"/>
    </source>
</evidence>
<dbReference type="AlphaFoldDB" id="A0A7K4M739"/>
<protein>
    <recommendedName>
        <fullName evidence="3">Photosynthesis system II assembly factor Ycf48/Hcf136-like domain-containing protein</fullName>
    </recommendedName>
</protein>
<dbReference type="InterPro" id="IPR028203">
    <property type="entry name" value="PSII_CF48-like_dom"/>
</dbReference>
<dbReference type="InterPro" id="IPR015943">
    <property type="entry name" value="WD40/YVTN_repeat-like_dom_sf"/>
</dbReference>
<comment type="caution">
    <text evidence="4">The sequence shown here is derived from an EMBL/GenBank/DDBJ whole genome shotgun (WGS) entry which is preliminary data.</text>
</comment>
<dbReference type="GO" id="GO:0009523">
    <property type="term" value="C:photosystem II"/>
    <property type="evidence" value="ECO:0007669"/>
    <property type="project" value="UniProtKB-KW"/>
</dbReference>
<proteinExistence type="predicted"/>
<name>A0A7K4M739_9ARCH</name>
<keyword evidence="1" id="KW-0602">Photosynthesis</keyword>
<dbReference type="Gene3D" id="2.130.10.10">
    <property type="entry name" value="YVTN repeat-like/Quinoprotein amine dehydrogenase"/>
    <property type="match status" value="1"/>
</dbReference>
<evidence type="ECO:0000313" key="5">
    <source>
        <dbReference type="Proteomes" id="UP000587702"/>
    </source>
</evidence>
<dbReference type="EMBL" id="JACATI010000002">
    <property type="protein sequence ID" value="NWJ19879.1"/>
    <property type="molecule type" value="Genomic_DNA"/>
</dbReference>
<dbReference type="PANTHER" id="PTHR47199">
    <property type="entry name" value="PHOTOSYSTEM II STABILITY/ASSEMBLY FACTOR HCF136, CHLOROPLASTIC"/>
    <property type="match status" value="1"/>
</dbReference>
<feature type="non-terminal residue" evidence="4">
    <location>
        <position position="1"/>
    </location>
</feature>
<feature type="domain" description="Photosynthesis system II assembly factor Ycf48/Hcf136-like" evidence="3">
    <location>
        <begin position="41"/>
        <end position="196"/>
    </location>
</feature>
<dbReference type="GO" id="GO:0015979">
    <property type="term" value="P:photosynthesis"/>
    <property type="evidence" value="ECO:0007669"/>
    <property type="project" value="UniProtKB-KW"/>
</dbReference>
<accession>A0A7K4M739</accession>
<gene>
    <name evidence="4" type="ORF">HX860_02235</name>
</gene>
<evidence type="ECO:0000313" key="4">
    <source>
        <dbReference type="EMBL" id="NWJ19879.1"/>
    </source>
</evidence>
<dbReference type="PANTHER" id="PTHR47199:SF2">
    <property type="entry name" value="PHOTOSYSTEM II STABILITY_ASSEMBLY FACTOR HCF136, CHLOROPLASTIC"/>
    <property type="match status" value="1"/>
</dbReference>